<dbReference type="InterPro" id="IPR013766">
    <property type="entry name" value="Thioredoxin_domain"/>
</dbReference>
<dbReference type="SUPFAM" id="SSF52833">
    <property type="entry name" value="Thioredoxin-like"/>
    <property type="match status" value="1"/>
</dbReference>
<keyword evidence="3" id="KW-1185">Reference proteome</keyword>
<reference evidence="2" key="1">
    <citation type="submission" date="2018-07" db="EMBL/GenBank/DDBJ databases">
        <title>Genome assembly of strain Ka43.</title>
        <authorList>
            <person name="Kukolya J."/>
            <person name="Nagy I."/>
            <person name="Horvath B."/>
            <person name="Toth A."/>
        </authorList>
    </citation>
    <scope>NUCLEOTIDE SEQUENCE</scope>
    <source>
        <strain evidence="2">KB43</strain>
    </source>
</reference>
<dbReference type="PROSITE" id="PS51352">
    <property type="entry name" value="THIOREDOXIN_2"/>
    <property type="match status" value="1"/>
</dbReference>
<dbReference type="EMBL" id="PRDL01000001">
    <property type="protein sequence ID" value="MBE8716677.1"/>
    <property type="molecule type" value="Genomic_DNA"/>
</dbReference>
<protein>
    <submittedName>
        <fullName evidence="2">Thioredoxin family protein</fullName>
    </submittedName>
</protein>
<dbReference type="Gene3D" id="3.40.30.10">
    <property type="entry name" value="Glutaredoxin"/>
    <property type="match status" value="1"/>
</dbReference>
<dbReference type="PANTHER" id="PTHR43640:SF1">
    <property type="entry name" value="THIOREDOXIN-DEPENDENT PEROXIREDOXIN"/>
    <property type="match status" value="1"/>
</dbReference>
<dbReference type="Pfam" id="PF08534">
    <property type="entry name" value="Redoxin"/>
    <property type="match status" value="1"/>
</dbReference>
<sequence>MARTPSNMLPLGTTLPAATLPNVDGSSVSLEQQVGDKGLLVMFICNHCPFVIHIAPQLASIVQQLKEKGIGVVAISSNDPVAYPADAPDKMGDFLAQYQLQFAYLFDESQAVAKAFDAACTPDFYLFDGDKKLVYRGQLDESRPGNGVAVTGSDLLAAAALVADGKAPAEDQKPSLGCNIKWRDA</sequence>
<dbReference type="RefSeq" id="WP_193907947.1">
    <property type="nucleotide sequence ID" value="NZ_PRDL01000001.1"/>
</dbReference>
<evidence type="ECO:0000313" key="3">
    <source>
        <dbReference type="Proteomes" id="UP000652567"/>
    </source>
</evidence>
<evidence type="ECO:0000313" key="2">
    <source>
        <dbReference type="EMBL" id="MBE8716677.1"/>
    </source>
</evidence>
<dbReference type="AlphaFoldDB" id="A0A928V1Q0"/>
<proteinExistence type="predicted"/>
<organism evidence="2 3">
    <name type="scientific">Cellvibrio polysaccharolyticus</name>
    <dbReference type="NCBI Taxonomy" id="2082724"/>
    <lineage>
        <taxon>Bacteria</taxon>
        <taxon>Pseudomonadati</taxon>
        <taxon>Pseudomonadota</taxon>
        <taxon>Gammaproteobacteria</taxon>
        <taxon>Cellvibrionales</taxon>
        <taxon>Cellvibrionaceae</taxon>
        <taxon>Cellvibrio</taxon>
    </lineage>
</organism>
<feature type="domain" description="Thioredoxin" evidence="1">
    <location>
        <begin position="9"/>
        <end position="164"/>
    </location>
</feature>
<dbReference type="CDD" id="cd02969">
    <property type="entry name" value="PRX_like1"/>
    <property type="match status" value="1"/>
</dbReference>
<dbReference type="InterPro" id="IPR036249">
    <property type="entry name" value="Thioredoxin-like_sf"/>
</dbReference>
<dbReference type="PANTHER" id="PTHR43640">
    <property type="entry name" value="OS07G0260300 PROTEIN"/>
    <property type="match status" value="1"/>
</dbReference>
<comment type="caution">
    <text evidence="2">The sequence shown here is derived from an EMBL/GenBank/DDBJ whole genome shotgun (WGS) entry which is preliminary data.</text>
</comment>
<dbReference type="InterPro" id="IPR047262">
    <property type="entry name" value="PRX-like1"/>
</dbReference>
<accession>A0A928V1Q0</accession>
<evidence type="ECO:0000259" key="1">
    <source>
        <dbReference type="PROSITE" id="PS51352"/>
    </source>
</evidence>
<gene>
    <name evidence="2" type="ORF">C4F51_05675</name>
</gene>
<dbReference type="InterPro" id="IPR013740">
    <property type="entry name" value="Redoxin"/>
</dbReference>
<name>A0A928V1Q0_9GAMM</name>
<dbReference type="Proteomes" id="UP000652567">
    <property type="component" value="Unassembled WGS sequence"/>
</dbReference>
<dbReference type="GO" id="GO:0016491">
    <property type="term" value="F:oxidoreductase activity"/>
    <property type="evidence" value="ECO:0007669"/>
    <property type="project" value="InterPro"/>
</dbReference>